<organism evidence="3 4">
    <name type="scientific">Phytohabitans aurantiacus</name>
    <dbReference type="NCBI Taxonomy" id="3016789"/>
    <lineage>
        <taxon>Bacteria</taxon>
        <taxon>Bacillati</taxon>
        <taxon>Actinomycetota</taxon>
        <taxon>Actinomycetes</taxon>
        <taxon>Micromonosporales</taxon>
        <taxon>Micromonosporaceae</taxon>
    </lineage>
</organism>
<keyword evidence="2" id="KW-0472">Membrane</keyword>
<evidence type="ECO:0000313" key="3">
    <source>
        <dbReference type="EMBL" id="GLI01158.1"/>
    </source>
</evidence>
<dbReference type="EMBL" id="BSDI01000041">
    <property type="protein sequence ID" value="GLI01158.1"/>
    <property type="molecule type" value="Genomic_DNA"/>
</dbReference>
<feature type="transmembrane region" description="Helical" evidence="2">
    <location>
        <begin position="21"/>
        <end position="46"/>
    </location>
</feature>
<dbReference type="RefSeq" id="WP_281901959.1">
    <property type="nucleotide sequence ID" value="NZ_BSDI01000041.1"/>
</dbReference>
<keyword evidence="2" id="KW-1133">Transmembrane helix</keyword>
<gene>
    <name evidence="3" type="ORF">Pa4123_64340</name>
</gene>
<feature type="transmembrane region" description="Helical" evidence="2">
    <location>
        <begin position="171"/>
        <end position="188"/>
    </location>
</feature>
<name>A0ABQ5R4M0_9ACTN</name>
<accession>A0ABQ5R4M0</accession>
<evidence type="ECO:0000313" key="4">
    <source>
        <dbReference type="Proteomes" id="UP001144280"/>
    </source>
</evidence>
<comment type="caution">
    <text evidence="3">The sequence shown here is derived from an EMBL/GenBank/DDBJ whole genome shotgun (WGS) entry which is preliminary data.</text>
</comment>
<sequence length="268" mass="27803">MTEELHEPGLDFRTAPARPRLLRVLGVAALVAVVLAVLGAPLGLLWKAVAPGVPMVKTAEGARLVDPQPEEFVAADGWFTLLGLGFGVVAAIVLWMVLRRYRGPAMMAGIAVGTVGAGLVAWWLGSKLALNDFDQVVAAAQVGQALSRPPDLRAGGFEWLYGFIPTLRGDVLIPAFGGVVMYTLLAGWSKYPGLRPEPELDGPEAIDGALPPHVTDGWQAGSDGGQRTGDGGAVDDEAQRLSWGSGAPQAPSAAPAPPAPDSAAPPRD</sequence>
<feature type="transmembrane region" description="Helical" evidence="2">
    <location>
        <begin position="78"/>
        <end position="98"/>
    </location>
</feature>
<feature type="region of interest" description="Disordered" evidence="1">
    <location>
        <begin position="199"/>
        <end position="268"/>
    </location>
</feature>
<evidence type="ECO:0000256" key="2">
    <source>
        <dbReference type="SAM" id="Phobius"/>
    </source>
</evidence>
<dbReference type="Proteomes" id="UP001144280">
    <property type="component" value="Unassembled WGS sequence"/>
</dbReference>
<keyword evidence="2" id="KW-0812">Transmembrane</keyword>
<protein>
    <recommendedName>
        <fullName evidence="5">DUF2567 domain-containing protein</fullName>
    </recommendedName>
</protein>
<proteinExistence type="predicted"/>
<keyword evidence="4" id="KW-1185">Reference proteome</keyword>
<dbReference type="InterPro" id="IPR021213">
    <property type="entry name" value="DUF2567"/>
</dbReference>
<feature type="transmembrane region" description="Helical" evidence="2">
    <location>
        <begin position="105"/>
        <end position="124"/>
    </location>
</feature>
<dbReference type="Pfam" id="PF10821">
    <property type="entry name" value="DUF2567"/>
    <property type="match status" value="1"/>
</dbReference>
<feature type="compositionally biased region" description="Gly residues" evidence="1">
    <location>
        <begin position="222"/>
        <end position="232"/>
    </location>
</feature>
<evidence type="ECO:0000256" key="1">
    <source>
        <dbReference type="SAM" id="MobiDB-lite"/>
    </source>
</evidence>
<evidence type="ECO:0008006" key="5">
    <source>
        <dbReference type="Google" id="ProtNLM"/>
    </source>
</evidence>
<reference evidence="3" key="1">
    <citation type="submission" date="2022-12" db="EMBL/GenBank/DDBJ databases">
        <title>New Phytohabitans aurantiacus sp. RD004123 nov., an actinomycete isolated from soil.</title>
        <authorList>
            <person name="Triningsih D.W."/>
            <person name="Harunari E."/>
            <person name="Igarashi Y."/>
        </authorList>
    </citation>
    <scope>NUCLEOTIDE SEQUENCE</scope>
    <source>
        <strain evidence="3">RD004123</strain>
    </source>
</reference>